<keyword evidence="10" id="KW-1185">Reference proteome</keyword>
<evidence type="ECO:0000256" key="6">
    <source>
        <dbReference type="ARBA" id="ARBA00023004"/>
    </source>
</evidence>
<keyword evidence="7" id="KW-0411">Iron-sulfur</keyword>
<feature type="domain" description="Radical SAM core" evidence="8">
    <location>
        <begin position="106"/>
        <end position="326"/>
    </location>
</feature>
<dbReference type="InterPro" id="IPR058240">
    <property type="entry name" value="rSAM_sf"/>
</dbReference>
<dbReference type="RefSeq" id="WP_147164184.1">
    <property type="nucleotide sequence ID" value="NZ_BJZO01000064.1"/>
</dbReference>
<dbReference type="SFLD" id="SFLDS00029">
    <property type="entry name" value="Radical_SAM"/>
    <property type="match status" value="1"/>
</dbReference>
<dbReference type="InterPro" id="IPR006638">
    <property type="entry name" value="Elp3/MiaA/NifB-like_rSAM"/>
</dbReference>
<dbReference type="PROSITE" id="PS01305">
    <property type="entry name" value="MOAA_NIFB_PQQE"/>
    <property type="match status" value="1"/>
</dbReference>
<dbReference type="SFLD" id="SFLDG01067">
    <property type="entry name" value="SPASM/twitch_domain_containing"/>
    <property type="match status" value="1"/>
</dbReference>
<dbReference type="CDD" id="cd01335">
    <property type="entry name" value="Radical_SAM"/>
    <property type="match status" value="1"/>
</dbReference>
<dbReference type="Gene3D" id="3.20.20.70">
    <property type="entry name" value="Aldolase class I"/>
    <property type="match status" value="1"/>
</dbReference>
<comment type="caution">
    <text evidence="9">The sequence shown here is derived from an EMBL/GenBank/DDBJ whole genome shotgun (WGS) entry which is preliminary data.</text>
</comment>
<dbReference type="SFLD" id="SFLDG01387">
    <property type="entry name" value="BtrN-like_SPASM_domain_contain"/>
    <property type="match status" value="1"/>
</dbReference>
<evidence type="ECO:0000256" key="4">
    <source>
        <dbReference type="ARBA" id="ARBA00022723"/>
    </source>
</evidence>
<reference evidence="9 10" key="1">
    <citation type="submission" date="2019-07" db="EMBL/GenBank/DDBJ databases">
        <title>Whole genome shotgun sequence of Rhodospirillum oryzae NBRC 107573.</title>
        <authorList>
            <person name="Hosoyama A."/>
            <person name="Uohara A."/>
            <person name="Ohji S."/>
            <person name="Ichikawa N."/>
        </authorList>
    </citation>
    <scope>NUCLEOTIDE SEQUENCE [LARGE SCALE GENOMIC DNA]</scope>
    <source>
        <strain evidence="9 10">NBRC 107573</strain>
    </source>
</reference>
<dbReference type="InterPro" id="IPR000385">
    <property type="entry name" value="MoaA_NifB_PqqE_Fe-S-bd_CS"/>
</dbReference>
<evidence type="ECO:0000256" key="5">
    <source>
        <dbReference type="ARBA" id="ARBA00023002"/>
    </source>
</evidence>
<dbReference type="AlphaFoldDB" id="A0A512H9R2"/>
<keyword evidence="6" id="KW-0408">Iron</keyword>
<dbReference type="SMART" id="SM00729">
    <property type="entry name" value="Elp3"/>
    <property type="match status" value="1"/>
</dbReference>
<dbReference type="Pfam" id="PF13186">
    <property type="entry name" value="SPASM"/>
    <property type="match status" value="1"/>
</dbReference>
<proteinExistence type="predicted"/>
<dbReference type="InterPro" id="IPR023885">
    <property type="entry name" value="4Fe4S-binding_SPASM_dom"/>
</dbReference>
<dbReference type="Proteomes" id="UP000321567">
    <property type="component" value="Unassembled WGS sequence"/>
</dbReference>
<dbReference type="EMBL" id="BJZO01000064">
    <property type="protein sequence ID" value="GEO82168.1"/>
    <property type="molecule type" value="Genomic_DNA"/>
</dbReference>
<dbReference type="InterPro" id="IPR007197">
    <property type="entry name" value="rSAM"/>
</dbReference>
<dbReference type="GO" id="GO:0032324">
    <property type="term" value="P:molybdopterin cofactor biosynthetic process"/>
    <property type="evidence" value="ECO:0007669"/>
    <property type="project" value="UniProtKB-ARBA"/>
</dbReference>
<evidence type="ECO:0000256" key="7">
    <source>
        <dbReference type="ARBA" id="ARBA00023014"/>
    </source>
</evidence>
<evidence type="ECO:0000313" key="9">
    <source>
        <dbReference type="EMBL" id="GEO82168.1"/>
    </source>
</evidence>
<dbReference type="OrthoDB" id="5288924at2"/>
<dbReference type="Pfam" id="PF04055">
    <property type="entry name" value="Radical_SAM"/>
    <property type="match status" value="1"/>
</dbReference>
<keyword evidence="2" id="KW-0004">4Fe-4S</keyword>
<evidence type="ECO:0000256" key="1">
    <source>
        <dbReference type="ARBA" id="ARBA00001966"/>
    </source>
</evidence>
<keyword evidence="4" id="KW-0479">Metal-binding</keyword>
<sequence length="383" mass="42974">MTVAQPAYQKAEAIESLGLDAGALDRAKERLGTFLASCAGPDGNTGGIDPLAARAARDVLEPGPLALFRLKPHVLAEMERVDTRDLGRFLAYRYRFDVYPEHYLLDAYPPSVEIELTSMCNFRCVFCFQSHRPFTRKSNGHMGHMPLERFRRLIDELAGKVEAITFASRGEPLLCPDITPMLAAVAGRFLALKINTNASMLTEDKCHALLSAGVSTLVFSADAAEEPLYGRLRRNGKLDQVVRNIRQFNQIRAAHYPGARTLTRVSGVHMLETEQDIEMMQAFWSDMVDQVTFVRYYAKENVYDEPLSSVSAPCSDLWRRMMIWWDGTVNPCEVDFMSALALGSVDDASISDLWRGPAYQALREHHQNGQRARVHPCNRCSLV</sequence>
<dbReference type="PROSITE" id="PS51918">
    <property type="entry name" value="RADICAL_SAM"/>
    <property type="match status" value="1"/>
</dbReference>
<dbReference type="GO" id="GO:0051539">
    <property type="term" value="F:4 iron, 4 sulfur cluster binding"/>
    <property type="evidence" value="ECO:0007669"/>
    <property type="project" value="UniProtKB-KW"/>
</dbReference>
<dbReference type="InterPro" id="IPR034391">
    <property type="entry name" value="AdoMet-like_SPASM_containing"/>
</dbReference>
<evidence type="ECO:0000259" key="8">
    <source>
        <dbReference type="PROSITE" id="PS51918"/>
    </source>
</evidence>
<gene>
    <name evidence="9" type="ORF">ROR02_22990</name>
</gene>
<evidence type="ECO:0000256" key="2">
    <source>
        <dbReference type="ARBA" id="ARBA00022485"/>
    </source>
</evidence>
<organism evidence="9 10">
    <name type="scientific">Pararhodospirillum oryzae</name>
    <dbReference type="NCBI Taxonomy" id="478448"/>
    <lineage>
        <taxon>Bacteria</taxon>
        <taxon>Pseudomonadati</taxon>
        <taxon>Pseudomonadota</taxon>
        <taxon>Alphaproteobacteria</taxon>
        <taxon>Rhodospirillales</taxon>
        <taxon>Rhodospirillaceae</taxon>
        <taxon>Pararhodospirillum</taxon>
    </lineage>
</organism>
<keyword evidence="5" id="KW-0560">Oxidoreductase</keyword>
<protein>
    <submittedName>
        <fullName evidence="9">Radical SAM protein</fullName>
    </submittedName>
</protein>
<keyword evidence="3" id="KW-0949">S-adenosyl-L-methionine</keyword>
<dbReference type="GO" id="GO:0016491">
    <property type="term" value="F:oxidoreductase activity"/>
    <property type="evidence" value="ECO:0007669"/>
    <property type="project" value="UniProtKB-KW"/>
</dbReference>
<dbReference type="InterPro" id="IPR013785">
    <property type="entry name" value="Aldolase_TIM"/>
</dbReference>
<accession>A0A512H9R2</accession>
<dbReference type="GO" id="GO:0046872">
    <property type="term" value="F:metal ion binding"/>
    <property type="evidence" value="ECO:0007669"/>
    <property type="project" value="UniProtKB-KW"/>
</dbReference>
<comment type="cofactor">
    <cofactor evidence="1">
        <name>[4Fe-4S] cluster</name>
        <dbReference type="ChEBI" id="CHEBI:49883"/>
    </cofactor>
</comment>
<dbReference type="SUPFAM" id="SSF102114">
    <property type="entry name" value="Radical SAM enzymes"/>
    <property type="match status" value="1"/>
</dbReference>
<dbReference type="PANTHER" id="PTHR11228:SF7">
    <property type="entry name" value="PQQA PEPTIDE CYCLASE"/>
    <property type="match status" value="1"/>
</dbReference>
<dbReference type="PANTHER" id="PTHR11228">
    <property type="entry name" value="RADICAL SAM DOMAIN PROTEIN"/>
    <property type="match status" value="1"/>
</dbReference>
<name>A0A512H9R2_9PROT</name>
<evidence type="ECO:0000313" key="10">
    <source>
        <dbReference type="Proteomes" id="UP000321567"/>
    </source>
</evidence>
<dbReference type="CDD" id="cd21109">
    <property type="entry name" value="SPASM"/>
    <property type="match status" value="1"/>
</dbReference>
<evidence type="ECO:0000256" key="3">
    <source>
        <dbReference type="ARBA" id="ARBA00022691"/>
    </source>
</evidence>
<dbReference type="InterPro" id="IPR050377">
    <property type="entry name" value="Radical_SAM_PqqE_MftC-like"/>
</dbReference>